<dbReference type="Proteomes" id="UP000298663">
    <property type="component" value="Unassembled WGS sequence"/>
</dbReference>
<comment type="caution">
    <text evidence="1">The sequence shown here is derived from an EMBL/GenBank/DDBJ whole genome shotgun (WGS) entry which is preliminary data.</text>
</comment>
<gene>
    <name evidence="1" type="ORF">L596_013974</name>
</gene>
<reference evidence="1 2" key="2">
    <citation type="journal article" date="2019" name="G3 (Bethesda)">
        <title>Hybrid Assembly of the Genome of the Entomopathogenic Nematode Steinernema carpocapsae Identifies the X-Chromosome.</title>
        <authorList>
            <person name="Serra L."/>
            <person name="Macchietto M."/>
            <person name="Macias-Munoz A."/>
            <person name="McGill C.J."/>
            <person name="Rodriguez I.M."/>
            <person name="Rodriguez B."/>
            <person name="Murad R."/>
            <person name="Mortazavi A."/>
        </authorList>
    </citation>
    <scope>NUCLEOTIDE SEQUENCE [LARGE SCALE GENOMIC DNA]</scope>
    <source>
        <strain evidence="1 2">ALL</strain>
    </source>
</reference>
<evidence type="ECO:0000313" key="1">
    <source>
        <dbReference type="EMBL" id="TKR79807.1"/>
    </source>
</evidence>
<protein>
    <submittedName>
        <fullName evidence="1">Uncharacterized protein</fullName>
    </submittedName>
</protein>
<dbReference type="EMBL" id="AZBU02000004">
    <property type="protein sequence ID" value="TKR79807.1"/>
    <property type="molecule type" value="Genomic_DNA"/>
</dbReference>
<reference evidence="1 2" key="1">
    <citation type="journal article" date="2015" name="Genome Biol.">
        <title>Comparative genomics of Steinernema reveals deeply conserved gene regulatory networks.</title>
        <authorList>
            <person name="Dillman A.R."/>
            <person name="Macchietto M."/>
            <person name="Porter C.F."/>
            <person name="Rogers A."/>
            <person name="Williams B."/>
            <person name="Antoshechkin I."/>
            <person name="Lee M.M."/>
            <person name="Goodwin Z."/>
            <person name="Lu X."/>
            <person name="Lewis E.E."/>
            <person name="Goodrich-Blair H."/>
            <person name="Stock S.P."/>
            <person name="Adams B.J."/>
            <person name="Sternberg P.W."/>
            <person name="Mortazavi A."/>
        </authorList>
    </citation>
    <scope>NUCLEOTIDE SEQUENCE [LARGE SCALE GENOMIC DNA]</scope>
    <source>
        <strain evidence="1 2">ALL</strain>
    </source>
</reference>
<name>A0A4U5N9U5_STECR</name>
<keyword evidence="2" id="KW-1185">Reference proteome</keyword>
<proteinExistence type="predicted"/>
<dbReference type="AlphaFoldDB" id="A0A4U5N9U5"/>
<organism evidence="1 2">
    <name type="scientific">Steinernema carpocapsae</name>
    <name type="common">Entomopathogenic nematode</name>
    <dbReference type="NCBI Taxonomy" id="34508"/>
    <lineage>
        <taxon>Eukaryota</taxon>
        <taxon>Metazoa</taxon>
        <taxon>Ecdysozoa</taxon>
        <taxon>Nematoda</taxon>
        <taxon>Chromadorea</taxon>
        <taxon>Rhabditida</taxon>
        <taxon>Tylenchina</taxon>
        <taxon>Panagrolaimomorpha</taxon>
        <taxon>Strongyloidoidea</taxon>
        <taxon>Steinernematidae</taxon>
        <taxon>Steinernema</taxon>
    </lineage>
</organism>
<evidence type="ECO:0000313" key="2">
    <source>
        <dbReference type="Proteomes" id="UP000298663"/>
    </source>
</evidence>
<sequence>MSVQTGQKQGPKKLFSQIRTNLVSIDSSRFQMAGSVIFLKSVLSGEKIAKIWQTERAKWCALFDRCSAADRPCVCGATERAMSATIAQFAEVRVA</sequence>
<accession>A0A4U5N9U5</accession>